<sequence>MAVFQLLVLWKSLIVEGSNSSALFSNASNPTSSNGVGNQLTPTNITNTSTSPVVLKSTHAPSTHGVTTVNTTQLGVIPGKSGISPSTAAESPTEDESDKRKPNSTKPVEVIASSPANQSDDINGDIPFWVYILIGVGVIFIITILVVVIYTRLDRWKNHGSYMVWDDNELELSPAFTRESEFLLDNLATNQEPGTPELQIYEIPLDSLGHQRVYIGTKRIAPKTDERKEAVRFTKNKSQERRRDFKGTPSQDWEKRSYL</sequence>
<name>A0A9X0CJ15_9CNID</name>
<keyword evidence="2" id="KW-0472">Membrane</keyword>
<feature type="transmembrane region" description="Helical" evidence="2">
    <location>
        <begin position="128"/>
        <end position="150"/>
    </location>
</feature>
<accession>A0A9X0CJ15</accession>
<protein>
    <submittedName>
        <fullName evidence="4">Uncharacterized protein</fullName>
    </submittedName>
</protein>
<feature type="signal peptide" evidence="3">
    <location>
        <begin position="1"/>
        <end position="17"/>
    </location>
</feature>
<evidence type="ECO:0000256" key="3">
    <source>
        <dbReference type="SAM" id="SignalP"/>
    </source>
</evidence>
<comment type="caution">
    <text evidence="4">The sequence shown here is derived from an EMBL/GenBank/DDBJ whole genome shotgun (WGS) entry which is preliminary data.</text>
</comment>
<dbReference type="OrthoDB" id="5976030at2759"/>
<feature type="region of interest" description="Disordered" evidence="1">
    <location>
        <begin position="75"/>
        <end position="116"/>
    </location>
</feature>
<evidence type="ECO:0000256" key="1">
    <source>
        <dbReference type="SAM" id="MobiDB-lite"/>
    </source>
</evidence>
<evidence type="ECO:0000313" key="4">
    <source>
        <dbReference type="EMBL" id="KAJ7340508.1"/>
    </source>
</evidence>
<proteinExistence type="predicted"/>
<keyword evidence="2" id="KW-1133">Transmembrane helix</keyword>
<dbReference type="AlphaFoldDB" id="A0A9X0CJ15"/>
<keyword evidence="3" id="KW-0732">Signal</keyword>
<keyword evidence="2" id="KW-0812">Transmembrane</keyword>
<feature type="region of interest" description="Disordered" evidence="1">
    <location>
        <begin position="225"/>
        <end position="259"/>
    </location>
</feature>
<organism evidence="4 5">
    <name type="scientific">Desmophyllum pertusum</name>
    <dbReference type="NCBI Taxonomy" id="174260"/>
    <lineage>
        <taxon>Eukaryota</taxon>
        <taxon>Metazoa</taxon>
        <taxon>Cnidaria</taxon>
        <taxon>Anthozoa</taxon>
        <taxon>Hexacorallia</taxon>
        <taxon>Scleractinia</taxon>
        <taxon>Caryophylliina</taxon>
        <taxon>Caryophylliidae</taxon>
        <taxon>Desmophyllum</taxon>
    </lineage>
</organism>
<feature type="chain" id="PRO_5040931997" evidence="3">
    <location>
        <begin position="18"/>
        <end position="259"/>
    </location>
</feature>
<dbReference type="EMBL" id="MU827778">
    <property type="protein sequence ID" value="KAJ7340508.1"/>
    <property type="molecule type" value="Genomic_DNA"/>
</dbReference>
<keyword evidence="5" id="KW-1185">Reference proteome</keyword>
<gene>
    <name evidence="4" type="ORF">OS493_003260</name>
</gene>
<reference evidence="4" key="1">
    <citation type="submission" date="2023-01" db="EMBL/GenBank/DDBJ databases">
        <title>Genome assembly of the deep-sea coral Lophelia pertusa.</title>
        <authorList>
            <person name="Herrera S."/>
            <person name="Cordes E."/>
        </authorList>
    </citation>
    <scope>NUCLEOTIDE SEQUENCE</scope>
    <source>
        <strain evidence="4">USNM1676648</strain>
        <tissue evidence="4">Polyp</tissue>
    </source>
</reference>
<evidence type="ECO:0000256" key="2">
    <source>
        <dbReference type="SAM" id="Phobius"/>
    </source>
</evidence>
<dbReference type="Proteomes" id="UP001163046">
    <property type="component" value="Unassembled WGS sequence"/>
</dbReference>
<evidence type="ECO:0000313" key="5">
    <source>
        <dbReference type="Proteomes" id="UP001163046"/>
    </source>
</evidence>